<dbReference type="Pfam" id="PF04769">
    <property type="entry name" value="MATalpha_HMGbox"/>
    <property type="match status" value="1"/>
</dbReference>
<evidence type="ECO:0000256" key="1">
    <source>
        <dbReference type="ARBA" id="ARBA00023015"/>
    </source>
</evidence>
<protein>
    <submittedName>
        <fullName evidence="8">LADA_0H00210g1_1</fullName>
    </submittedName>
</protein>
<feature type="domain" description="Alpha box" evidence="7">
    <location>
        <begin position="98"/>
        <end position="155"/>
    </location>
</feature>
<keyword evidence="4 5" id="KW-0539">Nucleus</keyword>
<dbReference type="GO" id="GO:0008301">
    <property type="term" value="F:DNA binding, bending"/>
    <property type="evidence" value="ECO:0007669"/>
    <property type="project" value="InterPro"/>
</dbReference>
<accession>A0A1G4JYM9</accession>
<comment type="subcellular location">
    <subcellularLocation>
        <location evidence="5">Nucleus</location>
    </subcellularLocation>
</comment>
<feature type="compositionally biased region" description="Basic residues" evidence="6">
    <location>
        <begin position="17"/>
        <end position="26"/>
    </location>
</feature>
<dbReference type="GO" id="GO:0005634">
    <property type="term" value="C:nucleus"/>
    <property type="evidence" value="ECO:0007669"/>
    <property type="project" value="UniProtKB-SubCell"/>
</dbReference>
<keyword evidence="3 5" id="KW-0804">Transcription</keyword>
<dbReference type="InterPro" id="IPR006856">
    <property type="entry name" value="MATalpha_HMGbox"/>
</dbReference>
<proteinExistence type="inferred from homology"/>
<organism evidence="8 9">
    <name type="scientific">Lachancea dasiensis</name>
    <dbReference type="NCBI Taxonomy" id="1072105"/>
    <lineage>
        <taxon>Eukaryota</taxon>
        <taxon>Fungi</taxon>
        <taxon>Dikarya</taxon>
        <taxon>Ascomycota</taxon>
        <taxon>Saccharomycotina</taxon>
        <taxon>Saccharomycetes</taxon>
        <taxon>Saccharomycetales</taxon>
        <taxon>Saccharomycetaceae</taxon>
        <taxon>Lachancea</taxon>
    </lineage>
</organism>
<evidence type="ECO:0000256" key="4">
    <source>
        <dbReference type="ARBA" id="ARBA00023242"/>
    </source>
</evidence>
<evidence type="ECO:0000259" key="7">
    <source>
        <dbReference type="PROSITE" id="PS51325"/>
    </source>
</evidence>
<reference evidence="8 9" key="1">
    <citation type="submission" date="2016-03" db="EMBL/GenBank/DDBJ databases">
        <authorList>
            <person name="Devillers H."/>
        </authorList>
    </citation>
    <scope>NUCLEOTIDE SEQUENCE [LARGE SCALE GENOMIC DNA]</scope>
    <source>
        <strain evidence="8">CBS 10888</strain>
    </source>
</reference>
<feature type="region of interest" description="Disordered" evidence="6">
    <location>
        <begin position="1"/>
        <end position="26"/>
    </location>
</feature>
<dbReference type="EMBL" id="LT598461">
    <property type="protein sequence ID" value="SCU96306.1"/>
    <property type="molecule type" value="Genomic_DNA"/>
</dbReference>
<feature type="region of interest" description="Disordered" evidence="6">
    <location>
        <begin position="71"/>
        <end position="96"/>
    </location>
</feature>
<dbReference type="GO" id="GO:0045895">
    <property type="term" value="P:positive regulation of mating-type specific transcription, DNA-templated"/>
    <property type="evidence" value="ECO:0007669"/>
    <property type="project" value="InterPro"/>
</dbReference>
<evidence type="ECO:0000256" key="6">
    <source>
        <dbReference type="SAM" id="MobiDB-lite"/>
    </source>
</evidence>
<keyword evidence="2 5" id="KW-0238">DNA-binding</keyword>
<keyword evidence="9" id="KW-1185">Reference proteome</keyword>
<keyword evidence="1 5" id="KW-0805">Transcription regulation</keyword>
<name>A0A1G4JYM9_9SACH</name>
<evidence type="ECO:0000256" key="5">
    <source>
        <dbReference type="RuleBase" id="RU003516"/>
    </source>
</evidence>
<gene>
    <name evidence="8" type="ORF">LADA_0H00210G</name>
</gene>
<evidence type="ECO:0000256" key="3">
    <source>
        <dbReference type="ARBA" id="ARBA00023163"/>
    </source>
</evidence>
<comment type="similarity">
    <text evidence="5">Belongs to the MATALPHA1 family.</text>
</comment>
<evidence type="ECO:0000313" key="8">
    <source>
        <dbReference type="EMBL" id="SCU96306.1"/>
    </source>
</evidence>
<evidence type="ECO:0000313" key="9">
    <source>
        <dbReference type="Proteomes" id="UP000190274"/>
    </source>
</evidence>
<evidence type="ECO:0000256" key="2">
    <source>
        <dbReference type="ARBA" id="ARBA00023125"/>
    </source>
</evidence>
<dbReference type="OrthoDB" id="5398665at2759"/>
<dbReference type="PROSITE" id="PS51325">
    <property type="entry name" value="ALPHA_BOX"/>
    <property type="match status" value="1"/>
</dbReference>
<dbReference type="STRING" id="1266660.A0A1G4JYM9"/>
<dbReference type="Proteomes" id="UP000190274">
    <property type="component" value="Chromosome H"/>
</dbReference>
<dbReference type="AlphaFoldDB" id="A0A1G4JYM9"/>
<sequence>MKSTKASFKVALTSGRSKVHKSSKKMRNKVGNKMDVGVNLYMTYAGPKSIPGTPHIISNLVEITDQRAPTKHNCHKSRSCSEHNPSKHSNLKNKRSKVTKKKLNPFIGFRSYYANCVKGKIKQQELSVLLSNYWSTNYHIHKTWEFFTQHYNKHDTGMCFTDWLKKNYESETEQQLENTQKASVNGEPFIEDIYSNTDELLKRFTSRELIDMTNLHIEYQDLLNCSISLEDSSLDNSTSALTAGIRQNSDAIFF</sequence>